<keyword evidence="9" id="KW-0472">Membrane</keyword>
<comment type="subcellular location">
    <subcellularLocation>
        <location evidence="1">Cell projection</location>
        <location evidence="1">Cilium</location>
    </subcellularLocation>
    <subcellularLocation>
        <location evidence="3">Cytoplasm</location>
    </subcellularLocation>
    <subcellularLocation>
        <location evidence="2">Membrane</location>
    </subcellularLocation>
</comment>
<evidence type="ECO:0000259" key="11">
    <source>
        <dbReference type="Pfam" id="PF08263"/>
    </source>
</evidence>
<dbReference type="InterPro" id="IPR053879">
    <property type="entry name" value="HYDIN_VesB_CFA65-like_Ig"/>
</dbReference>
<feature type="domain" description="Bacterial repeat" evidence="12">
    <location>
        <begin position="202"/>
        <end position="264"/>
    </location>
</feature>
<dbReference type="GO" id="GO:0016301">
    <property type="term" value="F:kinase activity"/>
    <property type="evidence" value="ECO:0007669"/>
    <property type="project" value="UniProtKB-KW"/>
</dbReference>
<feature type="domain" description="HYDIN/VesB/CFA65-like Ig-like" evidence="13">
    <location>
        <begin position="661"/>
        <end position="755"/>
    </location>
</feature>
<dbReference type="NCBIfam" id="NF012200">
    <property type="entry name" value="choice_anch_D"/>
    <property type="match status" value="3"/>
</dbReference>
<evidence type="ECO:0000256" key="8">
    <source>
        <dbReference type="ARBA" id="ARBA00023069"/>
    </source>
</evidence>
<keyword evidence="15" id="KW-1185">Reference proteome</keyword>
<evidence type="ECO:0000313" key="14">
    <source>
        <dbReference type="EMBL" id="BAP55798.1"/>
    </source>
</evidence>
<feature type="domain" description="HYDIN/VesB/CFA65-like Ig-like" evidence="13">
    <location>
        <begin position="435"/>
        <end position="535"/>
    </location>
</feature>
<dbReference type="PANTHER" id="PTHR48010:SF58">
    <property type="entry name" value="RECEPTOR PROTEIN KINASE-LIKE PROTEIN ZAR1"/>
    <property type="match status" value="1"/>
</dbReference>
<keyword evidence="4" id="KW-0963">Cytoplasm</keyword>
<proteinExistence type="predicted"/>
<evidence type="ECO:0000313" key="15">
    <source>
        <dbReference type="Proteomes" id="UP000031623"/>
    </source>
</evidence>
<dbReference type="Gene3D" id="2.60.40.10">
    <property type="entry name" value="Immunoglobulins"/>
    <property type="match status" value="2"/>
</dbReference>
<keyword evidence="5" id="KW-0812">Transmembrane</keyword>
<reference evidence="14" key="1">
    <citation type="journal article" date="2014" name="ISME J.">
        <title>Ecophysiology of Thioploca ingrica as revealed by the complete genome sequence supplemented with proteomic evidence.</title>
        <authorList>
            <person name="Kojima H."/>
            <person name="Ogura Y."/>
            <person name="Yamamoto N."/>
            <person name="Togashi T."/>
            <person name="Mori H."/>
            <person name="Watanabe T."/>
            <person name="Nemoto F."/>
            <person name="Kurokawa K."/>
            <person name="Hayashi T."/>
            <person name="Fukui M."/>
        </authorList>
    </citation>
    <scope>NUCLEOTIDE SEQUENCE [LARGE SCALE GENOMIC DNA]</scope>
</reference>
<keyword evidence="6" id="KW-0677">Repeat</keyword>
<keyword evidence="10" id="KW-0966">Cell projection</keyword>
<evidence type="ECO:0000256" key="10">
    <source>
        <dbReference type="ARBA" id="ARBA00023273"/>
    </source>
</evidence>
<evidence type="ECO:0000259" key="12">
    <source>
        <dbReference type="Pfam" id="PF18998"/>
    </source>
</evidence>
<evidence type="ECO:0000256" key="6">
    <source>
        <dbReference type="ARBA" id="ARBA00022737"/>
    </source>
</evidence>
<dbReference type="Pfam" id="PF22544">
    <property type="entry name" value="HYDIN_VesB_CFA65-like_Ig"/>
    <property type="match status" value="2"/>
</dbReference>
<feature type="domain" description="Bacterial repeat" evidence="12">
    <location>
        <begin position="355"/>
        <end position="429"/>
    </location>
</feature>
<dbReference type="SUPFAM" id="SSF52058">
    <property type="entry name" value="L domain-like"/>
    <property type="match status" value="1"/>
</dbReference>
<evidence type="ECO:0000259" key="13">
    <source>
        <dbReference type="Pfam" id="PF22544"/>
    </source>
</evidence>
<evidence type="ECO:0000256" key="4">
    <source>
        <dbReference type="ARBA" id="ARBA00022490"/>
    </source>
</evidence>
<evidence type="ECO:0000256" key="2">
    <source>
        <dbReference type="ARBA" id="ARBA00004370"/>
    </source>
</evidence>
<dbReference type="PANTHER" id="PTHR48010">
    <property type="entry name" value="OS05G0588300 PROTEIN"/>
    <property type="match status" value="1"/>
</dbReference>
<organism evidence="14 15">
    <name type="scientific">Thioploca ingrica</name>
    <dbReference type="NCBI Taxonomy" id="40754"/>
    <lineage>
        <taxon>Bacteria</taxon>
        <taxon>Pseudomonadati</taxon>
        <taxon>Pseudomonadota</taxon>
        <taxon>Gammaproteobacteria</taxon>
        <taxon>Thiotrichales</taxon>
        <taxon>Thiotrichaceae</taxon>
        <taxon>Thioploca</taxon>
    </lineage>
</organism>
<name>A0A090ADA8_9GAMM</name>
<dbReference type="Pfam" id="PF08263">
    <property type="entry name" value="LRRNT_2"/>
    <property type="match status" value="1"/>
</dbReference>
<sequence>MKTISFSLKPHQYFLIFSFFMLSRWGWTATNCTLVTEIPPSECQALLDLYTSTNGPNWTKKDDWNETNTPCSWYGVKCANGNVSQLQLSDNQFSGPIPNSLGNLSQLKKLRLKNNDLCGDIPNTLTSLANLNECNLSSNHLTTSSDPNLSQFLDQKCPGWQTQDLPPDDCLPSQTYTLTIEKIGEGTGTIIEPDDTINCGTDCSEEYPAQTIITLFAQADPNFTFMGWEGEDCIKSISSNNTQFDPEITLKITNNLTCIAHFDSIDFSDHTLTVTKTGSGSGILTLNTPYKPSLTCEPTCTQTLVHQSQITLQAIPESDSYLVGFFGQGCASSFSLTQDRNCQARFEKLPIYTLTVTKSGQGNGHITSDIGKLDCGDDCIRSYLSGTTVTLTATADAGSSFMGWSGDCDSSTTKTSVGVYSNLTCNAEFGIAGIPQLTLDREAVDFAQTRTVVKRTLTIQNIGNGGLRIETVELIEPSTFQMSKDNCSNNVLIPNGTCTVTLQFQPPTPTIADYQGQLLITSNDPKSPTSVALQGQGCSDDDAYQRQVSIEPYRLDFGVVTVGHTTTRQQRIDMWSQGCGFLDLDTITLKGRHVDEFTLLEKDCYYGTWQGRNHASCWFTTEFHPTSIGLKEVRAQITYTDPTMEMSPYRWNAEAISDGKPQLELSETEHDFGTITLGEETPSWSLTLTNSGTANLEFEQMSIDQAEFKLYDSNCTLIAPQQSCQLWVQLTPISLGDKLAQLTLVYAGTTVQIPLKAAVIGPTACSPEQITIATTGQSPLWENPAAWQRLQEGPKIPSTNDVVRINSAHVILGLPLIQVKALCIENQAILLSRDDQGTALEIQATDYFQNQGHVLGLNGASNRRETCTTDCAKPGASVIIKVGSQFEQQSKLGNFWWYGSGGPILNSGEIKAGNGASSLNYGAAGGDVLVLGRNTTNLGLIQAGQGGHVLGTGAGQAGAGGLTQIWGNLGGAGHLYNQNGAQAIAGDGGKCNPAATEPQMGGNGGNLWLVSLPEVYLNDGIYRAGQGSNNCHSNGTDGFVRIEPSIIDLAGTHTHVNGGNITIFGGKDWILNLRNTAGELLEATGDITLATGPGGIIDLRDNNTILLKAAGQVNLFADTILLDQGVILADLIEAKAIVVGANKILQDVALVGNGSIFAQPQTRVPLTFTLSNNGPQADTYLLKVTDLAGWPLSFTEQQVSVEGLTHLIVTPQVTLPQAVGTMNVITMTAISQTDPNVKATAQISVTVTNQAPLVTTATLQTFLAENQLTNTIPPLDNLPELNNLVPTTSQQESATVGDIVGENLIDSHQEIIAADGSYSITAPHSTLAPTVMDFTLMDSFPCPVNTHFIDWPCDNHNQTLQDVNFGPQASVAGGILAGVIHNEGWLSQLTIAPAAQVTGGKLTGDINNQGTLIDIQFVGRQVHGGTLQGVIANQSQIGGTFMDVILADNTVLSGGAVAGQIIGHCPAPARLESLTVLPGSHLECVILGKGVTLTGEVTLQNVQIAVSPAALQIIDSANLITLPNLEATATDEQAQSQSTQAILAGGAAINGAQFQQHTEVTATDWVKVYGQIQAELAHMNQPVEIVVYGRYEPHSSETQPVDFMLINTENSGKPQVKLWNGQLSNLVAFETLAAIPNHYLVPLYEDLLTVAAGRVEIFFGYRIINAAGKPIVIHNQTGIEIVIR</sequence>
<evidence type="ECO:0000256" key="5">
    <source>
        <dbReference type="ARBA" id="ARBA00022692"/>
    </source>
</evidence>
<keyword evidence="14" id="KW-0808">Transferase</keyword>
<dbReference type="GO" id="GO:0005737">
    <property type="term" value="C:cytoplasm"/>
    <property type="evidence" value="ECO:0007669"/>
    <property type="project" value="UniProtKB-SubCell"/>
</dbReference>
<dbReference type="InterPro" id="IPR044060">
    <property type="entry name" value="Bacterial_rp_domain"/>
</dbReference>
<dbReference type="KEGG" id="tig:THII_1501"/>
<evidence type="ECO:0000256" key="1">
    <source>
        <dbReference type="ARBA" id="ARBA00004138"/>
    </source>
</evidence>
<dbReference type="EMBL" id="AP014633">
    <property type="protein sequence ID" value="BAP55798.1"/>
    <property type="molecule type" value="Genomic_DNA"/>
</dbReference>
<dbReference type="InterPro" id="IPR032675">
    <property type="entry name" value="LRR_dom_sf"/>
</dbReference>
<dbReference type="Proteomes" id="UP000031623">
    <property type="component" value="Chromosome"/>
</dbReference>
<dbReference type="FunFam" id="3.80.10.10:FF:000129">
    <property type="entry name" value="Leucine-rich repeat receptor-like kinase"/>
    <property type="match status" value="1"/>
</dbReference>
<dbReference type="STRING" id="40754.THII_1501"/>
<evidence type="ECO:0000256" key="9">
    <source>
        <dbReference type="ARBA" id="ARBA00023136"/>
    </source>
</evidence>
<dbReference type="Pfam" id="PF18998">
    <property type="entry name" value="Flg_new_2"/>
    <property type="match status" value="2"/>
</dbReference>
<evidence type="ECO:0000256" key="7">
    <source>
        <dbReference type="ARBA" id="ARBA00022989"/>
    </source>
</evidence>
<gene>
    <name evidence="14" type="ORF">THII_1501</name>
</gene>
<dbReference type="OrthoDB" id="6056921at2"/>
<dbReference type="InterPro" id="IPR050994">
    <property type="entry name" value="At_inactive_RLKs"/>
</dbReference>
<accession>A0A090ADA8</accession>
<protein>
    <submittedName>
        <fullName evidence="14">Receptor protein kinase-like protein</fullName>
    </submittedName>
</protein>
<keyword evidence="8" id="KW-0969">Cilium</keyword>
<keyword evidence="14" id="KW-0675">Receptor</keyword>
<dbReference type="InterPro" id="IPR013210">
    <property type="entry name" value="LRR_N_plant-typ"/>
</dbReference>
<evidence type="ECO:0000256" key="3">
    <source>
        <dbReference type="ARBA" id="ARBA00004496"/>
    </source>
</evidence>
<keyword evidence="7" id="KW-1133">Transmembrane helix</keyword>
<dbReference type="InterPro" id="IPR013783">
    <property type="entry name" value="Ig-like_fold"/>
</dbReference>
<dbReference type="Gene3D" id="3.80.10.10">
    <property type="entry name" value="Ribonuclease Inhibitor"/>
    <property type="match status" value="1"/>
</dbReference>
<dbReference type="HOGENOM" id="CLU_240908_0_0_6"/>
<keyword evidence="14" id="KW-0418">Kinase</keyword>
<dbReference type="GO" id="GO:0016020">
    <property type="term" value="C:membrane"/>
    <property type="evidence" value="ECO:0007669"/>
    <property type="project" value="UniProtKB-SubCell"/>
</dbReference>
<feature type="domain" description="Leucine-rich repeat-containing N-terminal plant-type" evidence="11">
    <location>
        <begin position="40"/>
        <end position="78"/>
    </location>
</feature>